<gene>
    <name evidence="3" type="ORF">METZ01_LOCUS331911</name>
</gene>
<feature type="domain" description="PNPLA" evidence="2">
    <location>
        <begin position="6"/>
        <end position="190"/>
    </location>
</feature>
<evidence type="ECO:0000256" key="1">
    <source>
        <dbReference type="ARBA" id="ARBA00023098"/>
    </source>
</evidence>
<organism evidence="3">
    <name type="scientific">marine metagenome</name>
    <dbReference type="NCBI Taxonomy" id="408172"/>
    <lineage>
        <taxon>unclassified sequences</taxon>
        <taxon>metagenomes</taxon>
        <taxon>ecological metagenomes</taxon>
    </lineage>
</organism>
<dbReference type="InterPro" id="IPR016035">
    <property type="entry name" value="Acyl_Trfase/lysoPLipase"/>
</dbReference>
<dbReference type="InterPro" id="IPR047156">
    <property type="entry name" value="Teg/CotR/CapV-like"/>
</dbReference>
<keyword evidence="1" id="KW-0443">Lipid metabolism</keyword>
<feature type="non-terminal residue" evidence="3">
    <location>
        <position position="232"/>
    </location>
</feature>
<dbReference type="PANTHER" id="PTHR24138">
    <property type="entry name" value="INTRACELLLAR PHOSPHOLIPASE A FAMILY"/>
    <property type="match status" value="1"/>
</dbReference>
<protein>
    <recommendedName>
        <fullName evidence="2">PNPLA domain-containing protein</fullName>
    </recommendedName>
</protein>
<accession>A0A382Q1T6</accession>
<dbReference type="Gene3D" id="3.40.1090.10">
    <property type="entry name" value="Cytosolic phospholipase A2 catalytic domain"/>
    <property type="match status" value="1"/>
</dbReference>
<dbReference type="PROSITE" id="PS51635">
    <property type="entry name" value="PNPLA"/>
    <property type="match status" value="1"/>
</dbReference>
<dbReference type="SUPFAM" id="SSF52151">
    <property type="entry name" value="FabD/lysophospholipase-like"/>
    <property type="match status" value="1"/>
</dbReference>
<dbReference type="Pfam" id="PF01734">
    <property type="entry name" value="Patatin"/>
    <property type="match status" value="1"/>
</dbReference>
<dbReference type="PANTHER" id="PTHR24138:SF10">
    <property type="entry name" value="PHOSPHOLIPASE A2"/>
    <property type="match status" value="1"/>
</dbReference>
<reference evidence="3" key="1">
    <citation type="submission" date="2018-05" db="EMBL/GenBank/DDBJ databases">
        <authorList>
            <person name="Lanie J.A."/>
            <person name="Ng W.-L."/>
            <person name="Kazmierczak K.M."/>
            <person name="Andrzejewski T.M."/>
            <person name="Davidsen T.M."/>
            <person name="Wayne K.J."/>
            <person name="Tettelin H."/>
            <person name="Glass J.I."/>
            <person name="Rusch D."/>
            <person name="Podicherti R."/>
            <person name="Tsui H.-C.T."/>
            <person name="Winkler M.E."/>
        </authorList>
    </citation>
    <scope>NUCLEOTIDE SEQUENCE</scope>
</reference>
<evidence type="ECO:0000259" key="2">
    <source>
        <dbReference type="PROSITE" id="PS51635"/>
    </source>
</evidence>
<dbReference type="AlphaFoldDB" id="A0A382Q1T6"/>
<dbReference type="GO" id="GO:0006629">
    <property type="term" value="P:lipid metabolic process"/>
    <property type="evidence" value="ECO:0007669"/>
    <property type="project" value="UniProtKB-KW"/>
</dbReference>
<evidence type="ECO:0000313" key="3">
    <source>
        <dbReference type="EMBL" id="SVC79057.1"/>
    </source>
</evidence>
<proteinExistence type="predicted"/>
<sequence>MVYRILSLDGGGIRGLITIIFMERLLERYPNWLEDVDLFAGTSTGGILSLGLASGLTPAELKQMYLKHGAEIFADSLWDDVKDLGRLAGAEYSSDNLKHIAQEIFTDRTLGDLKQRVVVPVFDLDNEAEVAKSRSWKPKIFHNFPGPDSDGDQPLWKVAFYTSLAPTYFPPSEGYIDGGVFANSPSMIALGQTRDQRSSKPNPPLEEIRLLSLGTGRSLSFIDKPDPDWGDW</sequence>
<dbReference type="EMBL" id="UINC01111098">
    <property type="protein sequence ID" value="SVC79057.1"/>
    <property type="molecule type" value="Genomic_DNA"/>
</dbReference>
<name>A0A382Q1T6_9ZZZZ</name>
<dbReference type="InterPro" id="IPR002641">
    <property type="entry name" value="PNPLA_dom"/>
</dbReference>